<evidence type="ECO:0000313" key="4">
    <source>
        <dbReference type="EMBL" id="VFT95839.1"/>
    </source>
</evidence>
<evidence type="ECO:0000256" key="2">
    <source>
        <dbReference type="SAM" id="MobiDB-lite"/>
    </source>
</evidence>
<feature type="compositionally biased region" description="Basic and acidic residues" evidence="2">
    <location>
        <begin position="38"/>
        <end position="49"/>
    </location>
</feature>
<sequence>MSLGFLTESALVPSKAKAIKVDSKSLVDLQAIIYKKEQERRKGAEEGRSETTSLRGKRGAHRAAKASEKSNPGIEKRKMRDAEDDSLGDDERAKKKRSRDILIEKAKLYDELARGDKVLQSSDGDALINFAEKQVVGHKDHEFVDGSKPVAAAAPLTMEVTDEFGRTKTVPFMAATASDEVLAASNTTNSSSSSYVVSQWERTLKQQEKGFLHQVHEETKQAKLTMADKTQRKQARLAKLKQALGTHTEDKDRSESAPSTDEVVVSAQAAREASAFLSNLL</sequence>
<keyword evidence="5" id="KW-1185">Reference proteome</keyword>
<dbReference type="EMBL" id="VJMH01006447">
    <property type="protein sequence ID" value="KAF0689443.1"/>
    <property type="molecule type" value="Genomic_DNA"/>
</dbReference>
<dbReference type="EMBL" id="CAADRA010006468">
    <property type="protein sequence ID" value="VFT95839.1"/>
    <property type="molecule type" value="Genomic_DNA"/>
</dbReference>
<reference evidence="4 5" key="1">
    <citation type="submission" date="2019-03" db="EMBL/GenBank/DDBJ databases">
        <authorList>
            <person name="Gaulin E."/>
            <person name="Dumas B."/>
        </authorList>
    </citation>
    <scope>NUCLEOTIDE SEQUENCE [LARGE SCALE GENOMIC DNA]</scope>
    <source>
        <strain evidence="4">CBS 568.67</strain>
    </source>
</reference>
<feature type="region of interest" description="Disordered" evidence="2">
    <location>
        <begin position="242"/>
        <end position="265"/>
    </location>
</feature>
<evidence type="ECO:0000313" key="3">
    <source>
        <dbReference type="EMBL" id="KAF0689443.1"/>
    </source>
</evidence>
<dbReference type="PANTHER" id="PTHR15885:SF1">
    <property type="entry name" value="COILED-COIL DOMAIN-CONTAINING PROTEIN 174"/>
    <property type="match status" value="1"/>
</dbReference>
<evidence type="ECO:0000313" key="5">
    <source>
        <dbReference type="Proteomes" id="UP000332933"/>
    </source>
</evidence>
<dbReference type="InterPro" id="IPR025066">
    <property type="entry name" value="CCDC174-like"/>
</dbReference>
<evidence type="ECO:0000256" key="1">
    <source>
        <dbReference type="ARBA" id="ARBA00023054"/>
    </source>
</evidence>
<feature type="compositionally biased region" description="Basic residues" evidence="2">
    <location>
        <begin position="55"/>
        <end position="64"/>
    </location>
</feature>
<dbReference type="PANTHER" id="PTHR15885">
    <property type="entry name" value="COILED-COIL DOMAIN-CONTAINING PROTEIN 174"/>
    <property type="match status" value="1"/>
</dbReference>
<proteinExistence type="predicted"/>
<accession>A0A485LBS9</accession>
<dbReference type="AlphaFoldDB" id="A0A485LBS9"/>
<keyword evidence="1" id="KW-0175">Coiled coil</keyword>
<feature type="region of interest" description="Disordered" evidence="2">
    <location>
        <begin position="38"/>
        <end position="97"/>
    </location>
</feature>
<protein>
    <submittedName>
        <fullName evidence="4">Aste57867_19115 protein</fullName>
    </submittedName>
</protein>
<dbReference type="OrthoDB" id="333551at2759"/>
<name>A0A485LBS9_9STRA</name>
<gene>
    <name evidence="4" type="primary">Aste57867_19115</name>
    <name evidence="3" type="ORF">As57867_019051</name>
    <name evidence="4" type="ORF">ASTE57867_19115</name>
</gene>
<organism evidence="4 5">
    <name type="scientific">Aphanomyces stellatus</name>
    <dbReference type="NCBI Taxonomy" id="120398"/>
    <lineage>
        <taxon>Eukaryota</taxon>
        <taxon>Sar</taxon>
        <taxon>Stramenopiles</taxon>
        <taxon>Oomycota</taxon>
        <taxon>Saprolegniomycetes</taxon>
        <taxon>Saprolegniales</taxon>
        <taxon>Verrucalvaceae</taxon>
        <taxon>Aphanomyces</taxon>
    </lineage>
</organism>
<reference evidence="3" key="2">
    <citation type="submission" date="2019-06" db="EMBL/GenBank/DDBJ databases">
        <title>Genomics analysis of Aphanomyces spp. identifies a new class of oomycete effector associated with host adaptation.</title>
        <authorList>
            <person name="Gaulin E."/>
        </authorList>
    </citation>
    <scope>NUCLEOTIDE SEQUENCE</scope>
    <source>
        <strain evidence="3">CBS 578.67</strain>
    </source>
</reference>
<dbReference type="Proteomes" id="UP000332933">
    <property type="component" value="Unassembled WGS sequence"/>
</dbReference>
<dbReference type="GO" id="GO:0005634">
    <property type="term" value="C:nucleus"/>
    <property type="evidence" value="ECO:0007669"/>
    <property type="project" value="TreeGrafter"/>
</dbReference>